<proteinExistence type="predicted"/>
<dbReference type="EMBL" id="AP012273">
    <property type="protein sequence ID" value="BAO44326.1"/>
    <property type="molecule type" value="Genomic_DNA"/>
</dbReference>
<dbReference type="Proteomes" id="UP000031631">
    <property type="component" value="Chromosome"/>
</dbReference>
<evidence type="ECO:0000313" key="1">
    <source>
        <dbReference type="EMBL" id="BAO44326.1"/>
    </source>
</evidence>
<sequence length="223" mass="23295">MKKQCLIYPSSGRQKRGFEHPETAVPAVNRGLGLATVVLVAFMASACASKIPANQWTRIAASHYPGMTDIHQEVNVIEGIYNGEKISGYIDLDDRWVELSRHPVVAVDAAEAGQIADVLTTGVGLSQGLAEANPLSAGILPLKFILNDYAENQGIRECGQIKSFLSAAGWGATAANIITISAGAFTGGSAAAGLLAGTVAWNQFPGKDGCTGWVGQPVELSTL</sequence>
<keyword evidence="2" id="KW-1185">Reference proteome</keyword>
<dbReference type="KEGG" id="tbn:TBH_C1403"/>
<accession>A0A7U6GIL6</accession>
<organism evidence="1 2">
    <name type="scientific">Thiolapillus brandeum</name>
    <dbReference type="NCBI Taxonomy" id="1076588"/>
    <lineage>
        <taxon>Bacteria</taxon>
        <taxon>Pseudomonadati</taxon>
        <taxon>Pseudomonadota</taxon>
        <taxon>Gammaproteobacteria</taxon>
        <taxon>Chromatiales</taxon>
        <taxon>Sedimenticolaceae</taxon>
        <taxon>Thiolapillus</taxon>
    </lineage>
</organism>
<evidence type="ECO:0000313" key="2">
    <source>
        <dbReference type="Proteomes" id="UP000031631"/>
    </source>
</evidence>
<gene>
    <name evidence="1" type="ORF">TBH_C1403</name>
</gene>
<reference evidence="1 2" key="1">
    <citation type="journal article" date="2014" name="PLoS ONE">
        <title>Physiological and genomic features of a novel sulfur-oxidizing gammaproteobacterium belonging to a previously uncultivated symbiotic lineage isolated from a hydrothermal vent.</title>
        <authorList>
            <person name="Nunoura T."/>
            <person name="Takaki Y."/>
            <person name="Kazama H."/>
            <person name="Kakuta J."/>
            <person name="Shimamura S."/>
            <person name="Makita H."/>
            <person name="Hirai M."/>
            <person name="Miyazaki M."/>
            <person name="Takai K."/>
        </authorList>
    </citation>
    <scope>NUCLEOTIDE SEQUENCE [LARGE SCALE GENOMIC DNA]</scope>
    <source>
        <strain evidence="1 2">Hiromi1</strain>
    </source>
</reference>
<name>A0A7U6GIL6_9GAMM</name>
<protein>
    <submittedName>
        <fullName evidence="1">Uncharacterized protein</fullName>
    </submittedName>
</protein>
<dbReference type="AlphaFoldDB" id="A0A7U6GIL6"/>